<dbReference type="InterPro" id="IPR015421">
    <property type="entry name" value="PyrdxlP-dep_Trfase_major"/>
</dbReference>
<name>A0ABX0J4P7_9BACL</name>
<keyword evidence="1 3" id="KW-0663">Pyridoxal phosphate</keyword>
<dbReference type="GO" id="GO:0008483">
    <property type="term" value="F:transaminase activity"/>
    <property type="evidence" value="ECO:0007669"/>
    <property type="project" value="UniProtKB-KW"/>
</dbReference>
<comment type="similarity">
    <text evidence="2 3">Belongs to the DegT/DnrJ/EryC1 family.</text>
</comment>
<evidence type="ECO:0000256" key="3">
    <source>
        <dbReference type="RuleBase" id="RU004508"/>
    </source>
</evidence>
<reference evidence="4" key="1">
    <citation type="submission" date="2020-03" db="EMBL/GenBank/DDBJ databases">
        <title>Draft sequencing of Paenibacilllus sp. S3N08.</title>
        <authorList>
            <person name="Kim D.-U."/>
        </authorList>
    </citation>
    <scope>NUCLEOTIDE SEQUENCE</scope>
    <source>
        <strain evidence="4">S3N08</strain>
    </source>
</reference>
<evidence type="ECO:0000313" key="5">
    <source>
        <dbReference type="Proteomes" id="UP001165962"/>
    </source>
</evidence>
<dbReference type="InterPro" id="IPR000653">
    <property type="entry name" value="DegT/StrS_aminotransferase"/>
</dbReference>
<dbReference type="InterPro" id="IPR015424">
    <property type="entry name" value="PyrdxlP-dep_Trfase"/>
</dbReference>
<protein>
    <submittedName>
        <fullName evidence="4">Aminotransferase class I/II-fold pyridoxal phosphate-dependent enzyme</fullName>
    </submittedName>
</protein>
<dbReference type="Proteomes" id="UP001165962">
    <property type="component" value="Unassembled WGS sequence"/>
</dbReference>
<dbReference type="Pfam" id="PF01041">
    <property type="entry name" value="DegT_DnrJ_EryC1"/>
    <property type="match status" value="1"/>
</dbReference>
<keyword evidence="4" id="KW-0032">Aminotransferase</keyword>
<organism evidence="4 5">
    <name type="scientific">Paenibacillus agricola</name>
    <dbReference type="NCBI Taxonomy" id="2716264"/>
    <lineage>
        <taxon>Bacteria</taxon>
        <taxon>Bacillati</taxon>
        <taxon>Bacillota</taxon>
        <taxon>Bacilli</taxon>
        <taxon>Bacillales</taxon>
        <taxon>Paenibacillaceae</taxon>
        <taxon>Paenibacillus</taxon>
    </lineage>
</organism>
<dbReference type="EMBL" id="JAAOIW010000003">
    <property type="protein sequence ID" value="NHN29802.1"/>
    <property type="molecule type" value="Genomic_DNA"/>
</dbReference>
<dbReference type="PANTHER" id="PTHR30244">
    <property type="entry name" value="TRANSAMINASE"/>
    <property type="match status" value="1"/>
</dbReference>
<dbReference type="Gene3D" id="3.40.640.10">
    <property type="entry name" value="Type I PLP-dependent aspartate aminotransferase-like (Major domain)"/>
    <property type="match status" value="1"/>
</dbReference>
<dbReference type="PANTHER" id="PTHR30244:SF9">
    <property type="entry name" value="PROTEIN RV3402C"/>
    <property type="match status" value="1"/>
</dbReference>
<evidence type="ECO:0000313" key="4">
    <source>
        <dbReference type="EMBL" id="NHN29802.1"/>
    </source>
</evidence>
<accession>A0ABX0J4P7</accession>
<comment type="caution">
    <text evidence="4">The sequence shown here is derived from an EMBL/GenBank/DDBJ whole genome shotgun (WGS) entry which is preliminary data.</text>
</comment>
<sequence length="372" mass="41566">MTIKIPFLKPNLVKQETLIPYLSEIESSRIYSNFGPLNTRFEQRVLDEYFDHLGAVTTVNNATIGLILAISQSKRPKGKYVLMPSFTFAATPLAAIWCGLEPFFVDIRADNWCMDEKILNEWLQILGDQVAAVIPYATFGTNMNLDFYQQIHESGVPVVVDAAASFGTTENLNHFGKGFPGCVVFSFHATKSFGVGEGGLIYSANTELISKIRQAENFGFSTRRETTLPGLNGKVSEYTAAIALSTLDVFDQKLKAREQIYGWYLEQLEHTDLLGKGWTIQKAEGKIPHQFMSICCPEGQQNSDIIHSLASQNIEARTYFSPPCHQHPLFTAHPHTPLPVTEKISSRIVSLPLWEEMTNQDVRLVVEGMVPS</sequence>
<evidence type="ECO:0000256" key="1">
    <source>
        <dbReference type="ARBA" id="ARBA00022898"/>
    </source>
</evidence>
<dbReference type="PIRSF" id="PIRSF000390">
    <property type="entry name" value="PLP_StrS"/>
    <property type="match status" value="1"/>
</dbReference>
<proteinExistence type="inferred from homology"/>
<dbReference type="SUPFAM" id="SSF53383">
    <property type="entry name" value="PLP-dependent transferases"/>
    <property type="match status" value="1"/>
</dbReference>
<keyword evidence="5" id="KW-1185">Reference proteome</keyword>
<gene>
    <name evidence="4" type="ORF">G9U52_08140</name>
</gene>
<keyword evidence="4" id="KW-0808">Transferase</keyword>
<evidence type="ECO:0000256" key="2">
    <source>
        <dbReference type="ARBA" id="ARBA00037999"/>
    </source>
</evidence>
<dbReference type="RefSeq" id="WP_166149395.1">
    <property type="nucleotide sequence ID" value="NZ_JAAOIW010000003.1"/>
</dbReference>